<feature type="chain" id="PRO_5021883774" description="DUF5666 domain-containing protein" evidence="1">
    <location>
        <begin position="27"/>
        <end position="209"/>
    </location>
</feature>
<dbReference type="Proteomes" id="UP000321058">
    <property type="component" value="Unassembled WGS sequence"/>
</dbReference>
<organism evidence="2 3">
    <name type="scientific">Reyranella soli</name>
    <dbReference type="NCBI Taxonomy" id="1230389"/>
    <lineage>
        <taxon>Bacteria</taxon>
        <taxon>Pseudomonadati</taxon>
        <taxon>Pseudomonadota</taxon>
        <taxon>Alphaproteobacteria</taxon>
        <taxon>Hyphomicrobiales</taxon>
        <taxon>Reyranellaceae</taxon>
        <taxon>Reyranella</taxon>
    </lineage>
</organism>
<comment type="caution">
    <text evidence="2">The sequence shown here is derived from an EMBL/GenBank/DDBJ whole genome shotgun (WGS) entry which is preliminary data.</text>
</comment>
<name>A0A512NI53_9HYPH</name>
<keyword evidence="3" id="KW-1185">Reference proteome</keyword>
<keyword evidence="1" id="KW-0732">Signal</keyword>
<sequence length="209" mass="21381">MTTIRLMLAGAVALVASLGFLADALAQTPPASPPTRLRGSIAAIDGKTATIATREGTSVPVKLADNWSVMLVSPMALADIKENSFVGIASLKGPDGSLNALEVLIFPEAARGSGEGHYPWDLQPESMMTNATVATVAAAPDGQTLTLKYKDGTQTIKVKPGTPIVTFAPGDRADAKVGAKVFLGATKGADGELTAGRLLVGKDGLTPPM</sequence>
<evidence type="ECO:0000313" key="3">
    <source>
        <dbReference type="Proteomes" id="UP000321058"/>
    </source>
</evidence>
<dbReference type="EMBL" id="BKAJ01000106">
    <property type="protein sequence ID" value="GEP58637.1"/>
    <property type="molecule type" value="Genomic_DNA"/>
</dbReference>
<dbReference type="OrthoDB" id="9799947at2"/>
<reference evidence="2 3" key="1">
    <citation type="submission" date="2019-07" db="EMBL/GenBank/DDBJ databases">
        <title>Whole genome shotgun sequence of Reyranella soli NBRC 108950.</title>
        <authorList>
            <person name="Hosoyama A."/>
            <person name="Uohara A."/>
            <person name="Ohji S."/>
            <person name="Ichikawa N."/>
        </authorList>
    </citation>
    <scope>NUCLEOTIDE SEQUENCE [LARGE SCALE GENOMIC DNA]</scope>
    <source>
        <strain evidence="2 3">NBRC 108950</strain>
    </source>
</reference>
<gene>
    <name evidence="2" type="ORF">RSO01_58030</name>
</gene>
<protein>
    <recommendedName>
        <fullName evidence="4">DUF5666 domain-containing protein</fullName>
    </recommendedName>
</protein>
<proteinExistence type="predicted"/>
<dbReference type="AlphaFoldDB" id="A0A512NI53"/>
<evidence type="ECO:0008006" key="4">
    <source>
        <dbReference type="Google" id="ProtNLM"/>
    </source>
</evidence>
<dbReference type="RefSeq" id="WP_147154036.1">
    <property type="nucleotide sequence ID" value="NZ_BKAJ01000106.1"/>
</dbReference>
<feature type="signal peptide" evidence="1">
    <location>
        <begin position="1"/>
        <end position="26"/>
    </location>
</feature>
<accession>A0A512NI53</accession>
<evidence type="ECO:0000256" key="1">
    <source>
        <dbReference type="SAM" id="SignalP"/>
    </source>
</evidence>
<evidence type="ECO:0000313" key="2">
    <source>
        <dbReference type="EMBL" id="GEP58637.1"/>
    </source>
</evidence>